<dbReference type="AlphaFoldDB" id="A0A015NDQ0"/>
<proteinExistence type="predicted"/>
<evidence type="ECO:0000256" key="1">
    <source>
        <dbReference type="SAM" id="Coils"/>
    </source>
</evidence>
<protein>
    <submittedName>
        <fullName evidence="2">Uncharacterized protein</fullName>
    </submittedName>
</protein>
<evidence type="ECO:0000313" key="2">
    <source>
        <dbReference type="EMBL" id="EXX77383.1"/>
    </source>
</evidence>
<comment type="caution">
    <text evidence="2">The sequence shown here is derived from an EMBL/GenBank/DDBJ whole genome shotgun (WGS) entry which is preliminary data.</text>
</comment>
<accession>A0A015NDQ0</accession>
<evidence type="ECO:0000313" key="3">
    <source>
        <dbReference type="Proteomes" id="UP000022910"/>
    </source>
</evidence>
<sequence>MIRGIYNNKFNDLSKEKKVKDLIKKLWIFTYEELKKRIWIPRCEEIKRLEEKAQIKKSDLRRKRDEKEEERDLQLEIIKKQKTKEKLKEKIKKTKIKNQISLVTLDKMKGSITDGNNIARSWDTIIKLANSLI</sequence>
<feature type="coiled-coil region" evidence="1">
    <location>
        <begin position="43"/>
        <end position="97"/>
    </location>
</feature>
<dbReference type="Proteomes" id="UP000022910">
    <property type="component" value="Unassembled WGS sequence"/>
</dbReference>
<dbReference type="HOGENOM" id="CLU_150195_0_0_1"/>
<dbReference type="EMBL" id="JEMT01011119">
    <property type="protein sequence ID" value="EXX77383.1"/>
    <property type="molecule type" value="Genomic_DNA"/>
</dbReference>
<name>A0A015NDQ0_RHIIW</name>
<keyword evidence="1" id="KW-0175">Coiled coil</keyword>
<reference evidence="2 3" key="1">
    <citation type="submission" date="2014-02" db="EMBL/GenBank/DDBJ databases">
        <title>Single nucleus genome sequencing reveals high similarity among nuclei of an endomycorrhizal fungus.</title>
        <authorList>
            <person name="Lin K."/>
            <person name="Geurts R."/>
            <person name="Zhang Z."/>
            <person name="Limpens E."/>
            <person name="Saunders D.G."/>
            <person name="Mu D."/>
            <person name="Pang E."/>
            <person name="Cao H."/>
            <person name="Cha H."/>
            <person name="Lin T."/>
            <person name="Zhou Q."/>
            <person name="Shang Y."/>
            <person name="Li Y."/>
            <person name="Ivanov S."/>
            <person name="Sharma T."/>
            <person name="Velzen R.V."/>
            <person name="Ruijter N.D."/>
            <person name="Aanen D.K."/>
            <person name="Win J."/>
            <person name="Kamoun S."/>
            <person name="Bisseling T."/>
            <person name="Huang S."/>
        </authorList>
    </citation>
    <scope>NUCLEOTIDE SEQUENCE [LARGE SCALE GENOMIC DNA]</scope>
    <source>
        <strain evidence="3">DAOM197198w</strain>
    </source>
</reference>
<gene>
    <name evidence="2" type="ORF">RirG_024220</name>
</gene>
<organism evidence="2 3">
    <name type="scientific">Rhizophagus irregularis (strain DAOM 197198w)</name>
    <name type="common">Glomus intraradices</name>
    <dbReference type="NCBI Taxonomy" id="1432141"/>
    <lineage>
        <taxon>Eukaryota</taxon>
        <taxon>Fungi</taxon>
        <taxon>Fungi incertae sedis</taxon>
        <taxon>Mucoromycota</taxon>
        <taxon>Glomeromycotina</taxon>
        <taxon>Glomeromycetes</taxon>
        <taxon>Glomerales</taxon>
        <taxon>Glomeraceae</taxon>
        <taxon>Rhizophagus</taxon>
    </lineage>
</organism>
<keyword evidence="3" id="KW-1185">Reference proteome</keyword>